<keyword evidence="3 7" id="KW-0479">Metal-binding</keyword>
<dbReference type="STRING" id="542762.A0A4V3WMC0"/>
<organism evidence="11 12">
    <name type="scientific">Camellia sinensis var. sinensis</name>
    <name type="common">China tea</name>
    <dbReference type="NCBI Taxonomy" id="542762"/>
    <lineage>
        <taxon>Eukaryota</taxon>
        <taxon>Viridiplantae</taxon>
        <taxon>Streptophyta</taxon>
        <taxon>Embryophyta</taxon>
        <taxon>Tracheophyta</taxon>
        <taxon>Spermatophyta</taxon>
        <taxon>Magnoliopsida</taxon>
        <taxon>eudicotyledons</taxon>
        <taxon>Gunneridae</taxon>
        <taxon>Pentapetalae</taxon>
        <taxon>asterids</taxon>
        <taxon>Ericales</taxon>
        <taxon>Theaceae</taxon>
        <taxon>Camellia</taxon>
    </lineage>
</organism>
<keyword evidence="4 7" id="KW-0862">Zinc</keyword>
<dbReference type="GO" id="GO:0046294">
    <property type="term" value="P:formaldehyde catabolic process"/>
    <property type="evidence" value="ECO:0007669"/>
    <property type="project" value="TreeGrafter"/>
</dbReference>
<evidence type="ECO:0000259" key="9">
    <source>
        <dbReference type="Pfam" id="PF00107"/>
    </source>
</evidence>
<dbReference type="InterPro" id="IPR013149">
    <property type="entry name" value="ADH-like_C"/>
</dbReference>
<reference evidence="11 12" key="1">
    <citation type="journal article" date="2018" name="Proc. Natl. Acad. Sci. U.S.A.">
        <title>Draft genome sequence of Camellia sinensis var. sinensis provides insights into the evolution of the tea genome and tea quality.</title>
        <authorList>
            <person name="Wei C."/>
            <person name="Yang H."/>
            <person name="Wang S."/>
            <person name="Zhao J."/>
            <person name="Liu C."/>
            <person name="Gao L."/>
            <person name="Xia E."/>
            <person name="Lu Y."/>
            <person name="Tai Y."/>
            <person name="She G."/>
            <person name="Sun J."/>
            <person name="Cao H."/>
            <person name="Tong W."/>
            <person name="Gao Q."/>
            <person name="Li Y."/>
            <person name="Deng W."/>
            <person name="Jiang X."/>
            <person name="Wang W."/>
            <person name="Chen Q."/>
            <person name="Zhang S."/>
            <person name="Li H."/>
            <person name="Wu J."/>
            <person name="Wang P."/>
            <person name="Li P."/>
            <person name="Shi C."/>
            <person name="Zheng F."/>
            <person name="Jian J."/>
            <person name="Huang B."/>
            <person name="Shan D."/>
            <person name="Shi M."/>
            <person name="Fang C."/>
            <person name="Yue Y."/>
            <person name="Li F."/>
            <person name="Li D."/>
            <person name="Wei S."/>
            <person name="Han B."/>
            <person name="Jiang C."/>
            <person name="Yin Y."/>
            <person name="Xia T."/>
            <person name="Zhang Z."/>
            <person name="Bennetzen J.L."/>
            <person name="Zhao S."/>
            <person name="Wan X."/>
        </authorList>
    </citation>
    <scope>NUCLEOTIDE SEQUENCE [LARGE SCALE GENOMIC DNA]</scope>
    <source>
        <strain evidence="12">cv. Shuchazao</strain>
        <tissue evidence="11">Leaf</tissue>
    </source>
</reference>
<dbReference type="SUPFAM" id="SSF50129">
    <property type="entry name" value="GroES-like"/>
    <property type="match status" value="1"/>
</dbReference>
<evidence type="ECO:0000256" key="3">
    <source>
        <dbReference type="ARBA" id="ARBA00022723"/>
    </source>
</evidence>
<dbReference type="InterPro" id="IPR013154">
    <property type="entry name" value="ADH-like_N"/>
</dbReference>
<evidence type="ECO:0000256" key="8">
    <source>
        <dbReference type="SAM" id="MobiDB-lite"/>
    </source>
</evidence>
<comment type="subunit">
    <text evidence="2">Homodimer.</text>
</comment>
<dbReference type="AlphaFoldDB" id="A0A4V3WMC0"/>
<dbReference type="PANTHER" id="PTHR43880:SF38">
    <property type="entry name" value="ALCOHOL DEHYDROGENASE-RELATED"/>
    <property type="match status" value="1"/>
</dbReference>
<accession>A0A4V3WMC0</accession>
<dbReference type="Proteomes" id="UP000306102">
    <property type="component" value="Unassembled WGS sequence"/>
</dbReference>
<feature type="compositionally biased region" description="Basic and acidic residues" evidence="8">
    <location>
        <begin position="279"/>
        <end position="290"/>
    </location>
</feature>
<evidence type="ECO:0000259" key="10">
    <source>
        <dbReference type="Pfam" id="PF08240"/>
    </source>
</evidence>
<feature type="compositionally biased region" description="Low complexity" evidence="8">
    <location>
        <begin position="292"/>
        <end position="301"/>
    </location>
</feature>
<dbReference type="EMBL" id="SDRB02009601">
    <property type="protein sequence ID" value="THG08087.1"/>
    <property type="molecule type" value="Genomic_DNA"/>
</dbReference>
<evidence type="ECO:0000256" key="2">
    <source>
        <dbReference type="ARBA" id="ARBA00011738"/>
    </source>
</evidence>
<keyword evidence="6" id="KW-0520">NAD</keyword>
<dbReference type="Pfam" id="PF08240">
    <property type="entry name" value="ADH_N"/>
    <property type="match status" value="1"/>
</dbReference>
<dbReference type="InterPro" id="IPR002328">
    <property type="entry name" value="ADH_Zn_CS"/>
</dbReference>
<dbReference type="InterPro" id="IPR036291">
    <property type="entry name" value="NAD(P)-bd_dom_sf"/>
</dbReference>
<dbReference type="PANTHER" id="PTHR43880">
    <property type="entry name" value="ALCOHOL DEHYDROGENASE"/>
    <property type="match status" value="1"/>
</dbReference>
<evidence type="ECO:0000313" key="12">
    <source>
        <dbReference type="Proteomes" id="UP000306102"/>
    </source>
</evidence>
<name>A0A4V3WMC0_CAMSN</name>
<dbReference type="Gene3D" id="3.90.180.10">
    <property type="entry name" value="Medium-chain alcohol dehydrogenases, catalytic domain"/>
    <property type="match status" value="1"/>
</dbReference>
<comment type="cofactor">
    <cofactor evidence="1 7">
        <name>Zn(2+)</name>
        <dbReference type="ChEBI" id="CHEBI:29105"/>
    </cofactor>
</comment>
<dbReference type="FunFam" id="3.90.180.10:FF:000067">
    <property type="entry name" value="alcohol dehydrogenase 1-like isoform X1"/>
    <property type="match status" value="1"/>
</dbReference>
<dbReference type="PROSITE" id="PS00059">
    <property type="entry name" value="ADH_ZINC"/>
    <property type="match status" value="1"/>
</dbReference>
<evidence type="ECO:0008006" key="13">
    <source>
        <dbReference type="Google" id="ProtNLM"/>
    </source>
</evidence>
<comment type="similarity">
    <text evidence="7">Belongs to the zinc-containing alcohol dehydrogenase family.</text>
</comment>
<gene>
    <name evidence="11" type="ORF">TEA_015327</name>
</gene>
<keyword evidence="5" id="KW-0560">Oxidoreductase</keyword>
<evidence type="ECO:0000256" key="1">
    <source>
        <dbReference type="ARBA" id="ARBA00001947"/>
    </source>
</evidence>
<evidence type="ECO:0000256" key="6">
    <source>
        <dbReference type="ARBA" id="ARBA00023027"/>
    </source>
</evidence>
<keyword evidence="12" id="KW-1185">Reference proteome</keyword>
<proteinExistence type="inferred from homology"/>
<evidence type="ECO:0000256" key="4">
    <source>
        <dbReference type="ARBA" id="ARBA00022833"/>
    </source>
</evidence>
<dbReference type="Gene3D" id="3.40.50.720">
    <property type="entry name" value="NAD(P)-binding Rossmann-like Domain"/>
    <property type="match status" value="1"/>
</dbReference>
<dbReference type="Pfam" id="PF00107">
    <property type="entry name" value="ADH_zinc_N"/>
    <property type="match status" value="1"/>
</dbReference>
<dbReference type="InterPro" id="IPR011032">
    <property type="entry name" value="GroES-like_sf"/>
</dbReference>
<comment type="caution">
    <text evidence="11">The sequence shown here is derived from an EMBL/GenBank/DDBJ whole genome shotgun (WGS) entry which is preliminary data.</text>
</comment>
<sequence length="483" mass="51746">MYGYWELGNGWWAGAVVWGKGEGVKVEEIQVDPPKSSEVRVKMLFASLCHTDLLCCDGHPLPLFPRIPGHEGVGIVESVGEGVREVKEGDTVMPTYIGECGECANCSSSVTNSNLCLTHPLPFDGLMPDGTSRLSKAAATTTTTTTAAAAAAGDPDQKQMTRIYHHFTCSTWCEYIVIDVHYVVKLDPRIPLPHASFLSCGYSTGFGATFKQVVICKGSTVAVLGLGAVGLGVVEGARMQGAGRIIGVDINERKREKGLVFGITDFINPSTTTTDSDSSESKSEPDDHGKHNSNNNNNNHNKASISEMVKELTGGMGVDYCFECTGVPSLVNQALLSTKLGIGTAVAIGSGNEKSGEIDLVPLLCGRTLKGSIFGGIKVKSDLPFILHKCINKAKLNELGLGAEISPHIGHRPGKGTRLSYVCAVKSDWTKMMRVTLDRARILVKEKGRAEFVRAMSKQRLTELNTTDCASRILSLDMKQPGA</sequence>
<dbReference type="GO" id="GO:0008270">
    <property type="term" value="F:zinc ion binding"/>
    <property type="evidence" value="ECO:0007669"/>
    <property type="project" value="InterPro"/>
</dbReference>
<protein>
    <recommendedName>
        <fullName evidence="13">Enoyl reductase (ER) domain-containing protein</fullName>
    </recommendedName>
</protein>
<feature type="region of interest" description="Disordered" evidence="8">
    <location>
        <begin position="271"/>
        <end position="302"/>
    </location>
</feature>
<dbReference type="SUPFAM" id="SSF51735">
    <property type="entry name" value="NAD(P)-binding Rossmann-fold domains"/>
    <property type="match status" value="1"/>
</dbReference>
<dbReference type="GO" id="GO:0051903">
    <property type="term" value="F:S-(hydroxymethyl)glutathione dehydrogenase [NAD(P)+] activity"/>
    <property type="evidence" value="ECO:0007669"/>
    <property type="project" value="TreeGrafter"/>
</dbReference>
<dbReference type="GO" id="GO:0005829">
    <property type="term" value="C:cytosol"/>
    <property type="evidence" value="ECO:0007669"/>
    <property type="project" value="TreeGrafter"/>
</dbReference>
<evidence type="ECO:0000313" key="11">
    <source>
        <dbReference type="EMBL" id="THG08087.1"/>
    </source>
</evidence>
<feature type="domain" description="Alcohol dehydrogenase-like C-terminal" evidence="9">
    <location>
        <begin position="228"/>
        <end position="378"/>
    </location>
</feature>
<feature type="domain" description="Alcohol dehydrogenase-like N-terminal" evidence="10">
    <location>
        <begin position="36"/>
        <end position="122"/>
    </location>
</feature>
<evidence type="ECO:0000256" key="5">
    <source>
        <dbReference type="ARBA" id="ARBA00023002"/>
    </source>
</evidence>
<evidence type="ECO:0000256" key="7">
    <source>
        <dbReference type="RuleBase" id="RU361277"/>
    </source>
</evidence>